<dbReference type="Pfam" id="PF08212">
    <property type="entry name" value="Lipocalin_2"/>
    <property type="match status" value="1"/>
</dbReference>
<dbReference type="InterPro" id="IPR012674">
    <property type="entry name" value="Calycin"/>
</dbReference>
<accession>A0A0B3SU68</accession>
<sequence length="146" mass="15642">MRALCLVLALSGCAAAPPNIDLPLRNPTAPVASQADAALGRLSGNWRVVQGAGVYPGTRVRFDAGQAVIGGRAMPVTDEGQGRLMLGGAPVWVYWIDADNRTAALGDPDGRRVWIMDRTGTPGERLRAAREILAWYGYDLERLEQG</sequence>
<dbReference type="RefSeq" id="WP_043138682.1">
    <property type="nucleotide sequence ID" value="NZ_JSUQ01000004.1"/>
</dbReference>
<evidence type="ECO:0000259" key="2">
    <source>
        <dbReference type="Pfam" id="PF08212"/>
    </source>
</evidence>
<keyword evidence="4" id="KW-1185">Reference proteome</keyword>
<dbReference type="OrthoDB" id="594739at2"/>
<feature type="signal peptide" evidence="1">
    <location>
        <begin position="1"/>
        <end position="16"/>
    </location>
</feature>
<organism evidence="3 4">
    <name type="scientific">Mameliella alba</name>
    <dbReference type="NCBI Taxonomy" id="561184"/>
    <lineage>
        <taxon>Bacteria</taxon>
        <taxon>Pseudomonadati</taxon>
        <taxon>Pseudomonadota</taxon>
        <taxon>Alphaproteobacteria</taxon>
        <taxon>Rhodobacterales</taxon>
        <taxon>Roseobacteraceae</taxon>
        <taxon>Mameliella</taxon>
    </lineage>
</organism>
<feature type="chain" id="PRO_5002085166" evidence="1">
    <location>
        <begin position="17"/>
        <end position="146"/>
    </location>
</feature>
<evidence type="ECO:0000256" key="1">
    <source>
        <dbReference type="SAM" id="SignalP"/>
    </source>
</evidence>
<keyword evidence="1" id="KW-0732">Signal</keyword>
<dbReference type="InterPro" id="IPR000566">
    <property type="entry name" value="Lipocln_cytosolic_FA-bd_dom"/>
</dbReference>
<evidence type="ECO:0000313" key="3">
    <source>
        <dbReference type="EMBL" id="KHQ54009.1"/>
    </source>
</evidence>
<dbReference type="Gene3D" id="2.40.128.20">
    <property type="match status" value="1"/>
</dbReference>
<evidence type="ECO:0000313" key="4">
    <source>
        <dbReference type="Proteomes" id="UP000030960"/>
    </source>
</evidence>
<reference evidence="3 4" key="1">
    <citation type="submission" date="2014-10" db="EMBL/GenBank/DDBJ databases">
        <title>Genome sequence of Ponticoccus sp. strain UMTAT08 isolated from clonal culture of toxic dinoflagellate Alexandrium tamiyavanichii.</title>
        <authorList>
            <person name="Gan H.Y."/>
            <person name="Muhd D.-D."/>
            <person name="Mohd Noor M.E."/>
            <person name="Yeong Y.S."/>
            <person name="Usup G."/>
        </authorList>
    </citation>
    <scope>NUCLEOTIDE SEQUENCE [LARGE SCALE GENOMIC DNA]</scope>
    <source>
        <strain evidence="3 4">UMTAT08</strain>
    </source>
</reference>
<gene>
    <name evidence="3" type="ORF">OA50_01237</name>
</gene>
<name>A0A0B3SU68_9RHOB</name>
<protein>
    <submittedName>
        <fullName evidence="3">Lipocalin family protein</fullName>
    </submittedName>
</protein>
<dbReference type="STRING" id="561184.SAMN05216376_101586"/>
<dbReference type="SUPFAM" id="SSF50814">
    <property type="entry name" value="Lipocalins"/>
    <property type="match status" value="1"/>
</dbReference>
<proteinExistence type="predicted"/>
<dbReference type="AlphaFoldDB" id="A0A0B3SU68"/>
<dbReference type="EMBL" id="JSUQ01000004">
    <property type="protein sequence ID" value="KHQ54009.1"/>
    <property type="molecule type" value="Genomic_DNA"/>
</dbReference>
<dbReference type="Proteomes" id="UP000030960">
    <property type="component" value="Unassembled WGS sequence"/>
</dbReference>
<feature type="domain" description="Lipocalin/cytosolic fatty-acid binding" evidence="2">
    <location>
        <begin position="90"/>
        <end position="144"/>
    </location>
</feature>
<comment type="caution">
    <text evidence="3">The sequence shown here is derived from an EMBL/GenBank/DDBJ whole genome shotgun (WGS) entry which is preliminary data.</text>
</comment>